<evidence type="ECO:0000259" key="9">
    <source>
        <dbReference type="Pfam" id="PF13614"/>
    </source>
</evidence>
<keyword evidence="4" id="KW-0547">Nucleotide-binding</keyword>
<evidence type="ECO:0000256" key="5">
    <source>
        <dbReference type="ARBA" id="ARBA00022777"/>
    </source>
</evidence>
<evidence type="ECO:0000256" key="3">
    <source>
        <dbReference type="ARBA" id="ARBA00022679"/>
    </source>
</evidence>
<keyword evidence="11" id="KW-1185">Reference proteome</keyword>
<proteinExistence type="inferred from homology"/>
<organism evidence="10 11">
    <name type="scientific">Youngiibacter fragilis 232.1</name>
    <dbReference type="NCBI Taxonomy" id="994573"/>
    <lineage>
        <taxon>Bacteria</taxon>
        <taxon>Bacillati</taxon>
        <taxon>Bacillota</taxon>
        <taxon>Clostridia</taxon>
        <taxon>Eubacteriales</taxon>
        <taxon>Clostridiaceae</taxon>
        <taxon>Youngiibacter</taxon>
    </lineage>
</organism>
<evidence type="ECO:0000256" key="6">
    <source>
        <dbReference type="ARBA" id="ARBA00022840"/>
    </source>
</evidence>
<reference evidence="10 11" key="1">
    <citation type="journal article" date="2014" name="Genome Announc.">
        <title>Genome Sequence of Youngiibacter fragilis, the Type Strain of the Genus Youngiibacter.</title>
        <authorList>
            <person name="Wawrik C.B."/>
            <person name="Callaghan A.V."/>
            <person name="Stamps B.W."/>
            <person name="Wawrik B."/>
        </authorList>
    </citation>
    <scope>NUCLEOTIDE SEQUENCE [LARGE SCALE GENOMIC DNA]</scope>
    <source>
        <strain evidence="10 11">232.1</strain>
    </source>
</reference>
<dbReference type="Gene3D" id="3.40.50.300">
    <property type="entry name" value="P-loop containing nucleotide triphosphate hydrolases"/>
    <property type="match status" value="1"/>
</dbReference>
<dbReference type="InterPro" id="IPR025669">
    <property type="entry name" value="AAA_dom"/>
</dbReference>
<feature type="domain" description="AAA" evidence="9">
    <location>
        <begin position="39"/>
        <end position="180"/>
    </location>
</feature>
<name>V7I6E4_9CLOT</name>
<dbReference type="CDD" id="cd05387">
    <property type="entry name" value="BY-kinase"/>
    <property type="match status" value="1"/>
</dbReference>
<evidence type="ECO:0000313" key="10">
    <source>
        <dbReference type="EMBL" id="ETA80769.1"/>
    </source>
</evidence>
<dbReference type="OrthoDB" id="9794577at2"/>
<evidence type="ECO:0000313" key="11">
    <source>
        <dbReference type="Proteomes" id="UP000017747"/>
    </source>
</evidence>
<accession>V7I6E4</accession>
<dbReference type="EC" id="2.7.10.2" evidence="2"/>
<dbReference type="STRING" id="994573.T472_0210200"/>
<dbReference type="Proteomes" id="UP000017747">
    <property type="component" value="Unassembled WGS sequence"/>
</dbReference>
<dbReference type="PANTHER" id="PTHR32309:SF13">
    <property type="entry name" value="FERRIC ENTEROBACTIN TRANSPORT PROTEIN FEPE"/>
    <property type="match status" value="1"/>
</dbReference>
<sequence>MSKRKSQVDRKNRTVEGAINKDLIRQLRTKIMVASPDYKVISITSSNEGEGKTTIALNLSDSLNAAGKKSIYIDGSLRKVSVAEKLGTLAASGLSAYLSGSLQSKDLIIRQSSGVDYILNTIPTENSTELLESDVFRQLINKLRSEYDFIIIDTPDMASCSDAVVISKLADAIVHVVEAGRTSGEKVNKDISYLEETKTPVIGVALNKI</sequence>
<dbReference type="InterPro" id="IPR005702">
    <property type="entry name" value="Wzc-like_C"/>
</dbReference>
<dbReference type="Pfam" id="PF13614">
    <property type="entry name" value="AAA_31"/>
    <property type="match status" value="1"/>
</dbReference>
<evidence type="ECO:0000256" key="1">
    <source>
        <dbReference type="ARBA" id="ARBA00007316"/>
    </source>
</evidence>
<evidence type="ECO:0000256" key="4">
    <source>
        <dbReference type="ARBA" id="ARBA00022741"/>
    </source>
</evidence>
<evidence type="ECO:0000256" key="8">
    <source>
        <dbReference type="ARBA" id="ARBA00051245"/>
    </source>
</evidence>
<dbReference type="NCBIfam" id="TIGR01007">
    <property type="entry name" value="eps_fam"/>
    <property type="match status" value="1"/>
</dbReference>
<dbReference type="PANTHER" id="PTHR32309">
    <property type="entry name" value="TYROSINE-PROTEIN KINASE"/>
    <property type="match status" value="1"/>
</dbReference>
<protein>
    <recommendedName>
        <fullName evidence="2">non-specific protein-tyrosine kinase</fullName>
        <ecNumber evidence="2">2.7.10.2</ecNumber>
    </recommendedName>
</protein>
<dbReference type="EMBL" id="AXUN02000173">
    <property type="protein sequence ID" value="ETA80769.1"/>
    <property type="molecule type" value="Genomic_DNA"/>
</dbReference>
<comment type="catalytic activity">
    <reaction evidence="8">
        <text>L-tyrosyl-[protein] + ATP = O-phospho-L-tyrosyl-[protein] + ADP + H(+)</text>
        <dbReference type="Rhea" id="RHEA:10596"/>
        <dbReference type="Rhea" id="RHEA-COMP:10136"/>
        <dbReference type="Rhea" id="RHEA-COMP:20101"/>
        <dbReference type="ChEBI" id="CHEBI:15378"/>
        <dbReference type="ChEBI" id="CHEBI:30616"/>
        <dbReference type="ChEBI" id="CHEBI:46858"/>
        <dbReference type="ChEBI" id="CHEBI:61978"/>
        <dbReference type="ChEBI" id="CHEBI:456216"/>
        <dbReference type="EC" id="2.7.10.2"/>
    </reaction>
</comment>
<dbReference type="eggNOG" id="COG0489">
    <property type="taxonomic scope" value="Bacteria"/>
</dbReference>
<dbReference type="SUPFAM" id="SSF52540">
    <property type="entry name" value="P-loop containing nucleoside triphosphate hydrolases"/>
    <property type="match status" value="1"/>
</dbReference>
<keyword evidence="3" id="KW-0808">Transferase</keyword>
<dbReference type="GO" id="GO:0005524">
    <property type="term" value="F:ATP binding"/>
    <property type="evidence" value="ECO:0007669"/>
    <property type="project" value="UniProtKB-KW"/>
</dbReference>
<keyword evidence="5" id="KW-0418">Kinase</keyword>
<keyword evidence="6" id="KW-0067">ATP-binding</keyword>
<comment type="similarity">
    <text evidence="1">Belongs to the CpsD/CapB family.</text>
</comment>
<gene>
    <name evidence="10" type="ORF">T472_0210200</name>
</gene>
<keyword evidence="7" id="KW-0829">Tyrosine-protein kinase</keyword>
<dbReference type="GO" id="GO:0005886">
    <property type="term" value="C:plasma membrane"/>
    <property type="evidence" value="ECO:0007669"/>
    <property type="project" value="TreeGrafter"/>
</dbReference>
<evidence type="ECO:0000256" key="7">
    <source>
        <dbReference type="ARBA" id="ARBA00023137"/>
    </source>
</evidence>
<comment type="caution">
    <text evidence="10">The sequence shown here is derived from an EMBL/GenBank/DDBJ whole genome shotgun (WGS) entry which is preliminary data.</text>
</comment>
<dbReference type="InterPro" id="IPR050445">
    <property type="entry name" value="Bact_polysacc_biosynth/exp"/>
</dbReference>
<evidence type="ECO:0000256" key="2">
    <source>
        <dbReference type="ARBA" id="ARBA00011903"/>
    </source>
</evidence>
<dbReference type="RefSeq" id="WP_023386807.1">
    <property type="nucleotide sequence ID" value="NZ_AXUN02000173.1"/>
</dbReference>
<dbReference type="AlphaFoldDB" id="V7I6E4"/>
<dbReference type="InterPro" id="IPR027417">
    <property type="entry name" value="P-loop_NTPase"/>
</dbReference>
<dbReference type="GO" id="GO:0004715">
    <property type="term" value="F:non-membrane spanning protein tyrosine kinase activity"/>
    <property type="evidence" value="ECO:0007669"/>
    <property type="project" value="UniProtKB-EC"/>
</dbReference>